<evidence type="ECO:0000313" key="2">
    <source>
        <dbReference type="EMBL" id="HIQ80221.1"/>
    </source>
</evidence>
<organism evidence="2 3">
    <name type="scientific">Candidatus Scatavimonas merdigallinarum</name>
    <dbReference type="NCBI Taxonomy" id="2840914"/>
    <lineage>
        <taxon>Bacteria</taxon>
        <taxon>Bacillati</taxon>
        <taxon>Bacillota</taxon>
        <taxon>Clostridia</taxon>
        <taxon>Eubacteriales</taxon>
        <taxon>Oscillospiraceae</taxon>
        <taxon>Oscillospiraceae incertae sedis</taxon>
        <taxon>Candidatus Scatavimonas</taxon>
    </lineage>
</organism>
<reference evidence="2" key="1">
    <citation type="submission" date="2020-10" db="EMBL/GenBank/DDBJ databases">
        <authorList>
            <person name="Gilroy R."/>
        </authorList>
    </citation>
    <scope>NUCLEOTIDE SEQUENCE</scope>
    <source>
        <strain evidence="2">ChiSjej1B19-3389</strain>
    </source>
</reference>
<sequence>MGIGLVIGFILGNLTGVCFMCLFQINKKQ</sequence>
<evidence type="ECO:0000256" key="1">
    <source>
        <dbReference type="SAM" id="Phobius"/>
    </source>
</evidence>
<dbReference type="Proteomes" id="UP000886787">
    <property type="component" value="Unassembled WGS sequence"/>
</dbReference>
<reference evidence="2" key="2">
    <citation type="journal article" date="2021" name="PeerJ">
        <title>Extensive microbial diversity within the chicken gut microbiome revealed by metagenomics and culture.</title>
        <authorList>
            <person name="Gilroy R."/>
            <person name="Ravi A."/>
            <person name="Getino M."/>
            <person name="Pursley I."/>
            <person name="Horton D.L."/>
            <person name="Alikhan N.F."/>
            <person name="Baker D."/>
            <person name="Gharbi K."/>
            <person name="Hall N."/>
            <person name="Watson M."/>
            <person name="Adriaenssens E.M."/>
            <person name="Foster-Nyarko E."/>
            <person name="Jarju S."/>
            <person name="Secka A."/>
            <person name="Antonio M."/>
            <person name="Oren A."/>
            <person name="Chaudhuri R.R."/>
            <person name="La Ragione R."/>
            <person name="Hildebrand F."/>
            <person name="Pallen M.J."/>
        </authorList>
    </citation>
    <scope>NUCLEOTIDE SEQUENCE</scope>
    <source>
        <strain evidence="2">ChiSjej1B19-3389</strain>
    </source>
</reference>
<keyword evidence="1" id="KW-0472">Membrane</keyword>
<comment type="caution">
    <text evidence="2">The sequence shown here is derived from an EMBL/GenBank/DDBJ whole genome shotgun (WGS) entry which is preliminary data.</text>
</comment>
<dbReference type="AlphaFoldDB" id="A0A9D0ZIT8"/>
<protein>
    <submittedName>
        <fullName evidence="2">DUF3789 domain-containing protein</fullName>
    </submittedName>
</protein>
<name>A0A9D0ZIT8_9FIRM</name>
<proteinExistence type="predicted"/>
<feature type="transmembrane region" description="Helical" evidence="1">
    <location>
        <begin position="6"/>
        <end position="25"/>
    </location>
</feature>
<keyword evidence="1" id="KW-1133">Transmembrane helix</keyword>
<gene>
    <name evidence="2" type="ORF">IAD32_02925</name>
</gene>
<accession>A0A9D0ZIT8</accession>
<keyword evidence="1" id="KW-0812">Transmembrane</keyword>
<dbReference type="EMBL" id="DVFW01000018">
    <property type="protein sequence ID" value="HIQ80221.1"/>
    <property type="molecule type" value="Genomic_DNA"/>
</dbReference>
<evidence type="ECO:0000313" key="3">
    <source>
        <dbReference type="Proteomes" id="UP000886787"/>
    </source>
</evidence>